<accession>A0A0E9MPS5</accession>
<dbReference type="STRING" id="1219043.SCH01S_39_00670"/>
<evidence type="ECO:0000313" key="2">
    <source>
        <dbReference type="EMBL" id="GAO39782.1"/>
    </source>
</evidence>
<feature type="transmembrane region" description="Helical" evidence="1">
    <location>
        <begin position="12"/>
        <end position="30"/>
    </location>
</feature>
<organism evidence="2 3">
    <name type="scientific">Sphingomonas changbaiensis NBRC 104936</name>
    <dbReference type="NCBI Taxonomy" id="1219043"/>
    <lineage>
        <taxon>Bacteria</taxon>
        <taxon>Pseudomonadati</taxon>
        <taxon>Pseudomonadota</taxon>
        <taxon>Alphaproteobacteria</taxon>
        <taxon>Sphingomonadales</taxon>
        <taxon>Sphingomonadaceae</taxon>
        <taxon>Sphingomonas</taxon>
    </lineage>
</organism>
<proteinExistence type="predicted"/>
<reference evidence="2 3" key="1">
    <citation type="submission" date="2015-04" db="EMBL/GenBank/DDBJ databases">
        <title>Whole genome shotgun sequence of Sphingomonas changbaiensis NBRC 104936.</title>
        <authorList>
            <person name="Katano-Makiyama Y."/>
            <person name="Hosoyama A."/>
            <person name="Hashimoto M."/>
            <person name="Noguchi M."/>
            <person name="Tsuchikane K."/>
            <person name="Ohji S."/>
            <person name="Yamazoe A."/>
            <person name="Ichikawa N."/>
            <person name="Kimura A."/>
            <person name="Fujita N."/>
        </authorList>
    </citation>
    <scope>NUCLEOTIDE SEQUENCE [LARGE SCALE GENOMIC DNA]</scope>
    <source>
        <strain evidence="2 3">NBRC 104936</strain>
    </source>
</reference>
<name>A0A0E9MPS5_9SPHN</name>
<protein>
    <recommendedName>
        <fullName evidence="4">OmpA-like domain-containing protein</fullName>
    </recommendedName>
</protein>
<evidence type="ECO:0000256" key="1">
    <source>
        <dbReference type="SAM" id="Phobius"/>
    </source>
</evidence>
<dbReference type="Gene3D" id="3.30.1330.60">
    <property type="entry name" value="OmpA-like domain"/>
    <property type="match status" value="1"/>
</dbReference>
<dbReference type="RefSeq" id="WP_046348589.1">
    <property type="nucleotide sequence ID" value="NZ_BBWU01000039.1"/>
</dbReference>
<evidence type="ECO:0008006" key="4">
    <source>
        <dbReference type="Google" id="ProtNLM"/>
    </source>
</evidence>
<dbReference type="EMBL" id="BBWU01000039">
    <property type="protein sequence ID" value="GAO39782.1"/>
    <property type="molecule type" value="Genomic_DNA"/>
</dbReference>
<keyword evidence="1" id="KW-0812">Transmembrane</keyword>
<dbReference type="OrthoDB" id="7585963at2"/>
<keyword evidence="1" id="KW-1133">Transmembrane helix</keyword>
<dbReference type="InterPro" id="IPR036737">
    <property type="entry name" value="OmpA-like_sf"/>
</dbReference>
<keyword evidence="1" id="KW-0472">Membrane</keyword>
<gene>
    <name evidence="2" type="ORF">SCH01S_39_00670</name>
</gene>
<comment type="caution">
    <text evidence="2">The sequence shown here is derived from an EMBL/GenBank/DDBJ whole genome shotgun (WGS) entry which is preliminary data.</text>
</comment>
<dbReference type="Proteomes" id="UP000033202">
    <property type="component" value="Unassembled WGS sequence"/>
</dbReference>
<sequence length="162" mass="16593">MRAALPLSRPLWLITLADLSLLLVGFFVFLQATAHKPRPEQEAIRAGIREAFGGVGRMPLAVDANAIAGFASGSTALPADTAAVAAWARDALSDPRTRLIVTGYADGSPADRANGSALALAGLRAEAVAAAIGGAIPPDRLRLGAAIAPGARRVMLSVSYDP</sequence>
<dbReference type="SUPFAM" id="SSF103088">
    <property type="entry name" value="OmpA-like"/>
    <property type="match status" value="1"/>
</dbReference>
<dbReference type="AlphaFoldDB" id="A0A0E9MPS5"/>
<keyword evidence="3" id="KW-1185">Reference proteome</keyword>
<evidence type="ECO:0000313" key="3">
    <source>
        <dbReference type="Proteomes" id="UP000033202"/>
    </source>
</evidence>